<evidence type="ECO:0000313" key="3">
    <source>
        <dbReference type="Proteomes" id="UP000638981"/>
    </source>
</evidence>
<dbReference type="InterPro" id="IPR028992">
    <property type="entry name" value="Hedgehog/Intein_dom"/>
</dbReference>
<dbReference type="InterPro" id="IPR036844">
    <property type="entry name" value="Hint_dom_sf"/>
</dbReference>
<reference evidence="2" key="1">
    <citation type="journal article" date="2014" name="Int. J. Syst. Evol. Microbiol.">
        <title>Complete genome sequence of Corynebacterium casei LMG S-19264T (=DSM 44701T), isolated from a smear-ripened cheese.</title>
        <authorList>
            <consortium name="US DOE Joint Genome Institute (JGI-PGF)"/>
            <person name="Walter F."/>
            <person name="Albersmeier A."/>
            <person name="Kalinowski J."/>
            <person name="Ruckert C."/>
        </authorList>
    </citation>
    <scope>NUCLEOTIDE SEQUENCE</scope>
    <source>
        <strain evidence="2">KCTC 23310</strain>
    </source>
</reference>
<accession>A0A918TG36</accession>
<sequence>MEERSRQRQENGGSGTQGARAVLAGELVLDTPVLTLQGPVKVQDLRLGDRVVTRNGARQIMAIAARTVALASVVRLGESTLGVDLPSQDLLLSPEQPVLVRDWRARALAGAGQALVPAGRLADDAFIRPESAVSLQVFRLTFDAPTVFFAANLELAG</sequence>
<protein>
    <recommendedName>
        <fullName evidence="1">Hedgehog/Intein (Hint) domain-containing protein</fullName>
    </recommendedName>
</protein>
<keyword evidence="3" id="KW-1185">Reference proteome</keyword>
<dbReference type="Pfam" id="PF13403">
    <property type="entry name" value="Hint_2"/>
    <property type="match status" value="1"/>
</dbReference>
<name>A0A918TG36_9RHOB</name>
<proteinExistence type="predicted"/>
<dbReference type="Proteomes" id="UP000638981">
    <property type="component" value="Unassembled WGS sequence"/>
</dbReference>
<gene>
    <name evidence="2" type="ORF">GCM10007315_05240</name>
</gene>
<feature type="domain" description="Hedgehog/Intein (Hint)" evidence="1">
    <location>
        <begin position="30"/>
        <end position="153"/>
    </location>
</feature>
<dbReference type="SUPFAM" id="SSF51294">
    <property type="entry name" value="Hedgehog/intein (Hint) domain"/>
    <property type="match status" value="1"/>
</dbReference>
<dbReference type="Gene3D" id="2.170.16.10">
    <property type="entry name" value="Hedgehog/Intein (Hint) domain"/>
    <property type="match status" value="1"/>
</dbReference>
<dbReference type="AlphaFoldDB" id="A0A918TG36"/>
<evidence type="ECO:0000313" key="2">
    <source>
        <dbReference type="EMBL" id="GHC46479.1"/>
    </source>
</evidence>
<dbReference type="EMBL" id="BMYJ01000001">
    <property type="protein sequence ID" value="GHC46479.1"/>
    <property type="molecule type" value="Genomic_DNA"/>
</dbReference>
<organism evidence="2 3">
    <name type="scientific">Neogemmobacter tilapiae</name>
    <dbReference type="NCBI Taxonomy" id="875041"/>
    <lineage>
        <taxon>Bacteria</taxon>
        <taxon>Pseudomonadati</taxon>
        <taxon>Pseudomonadota</taxon>
        <taxon>Alphaproteobacteria</taxon>
        <taxon>Rhodobacterales</taxon>
        <taxon>Paracoccaceae</taxon>
        <taxon>Neogemmobacter</taxon>
    </lineage>
</organism>
<evidence type="ECO:0000259" key="1">
    <source>
        <dbReference type="Pfam" id="PF13403"/>
    </source>
</evidence>
<comment type="caution">
    <text evidence="2">The sequence shown here is derived from an EMBL/GenBank/DDBJ whole genome shotgun (WGS) entry which is preliminary data.</text>
</comment>
<reference evidence="2" key="2">
    <citation type="submission" date="2020-09" db="EMBL/GenBank/DDBJ databases">
        <authorList>
            <person name="Sun Q."/>
            <person name="Kim S."/>
        </authorList>
    </citation>
    <scope>NUCLEOTIDE SEQUENCE</scope>
    <source>
        <strain evidence="2">KCTC 23310</strain>
    </source>
</reference>